<dbReference type="RefSeq" id="WP_145147429.1">
    <property type="nucleotide sequence ID" value="NZ_VNIM01000003.1"/>
</dbReference>
<name>A0A558RDF1_9SPHN</name>
<evidence type="ECO:0000256" key="1">
    <source>
        <dbReference type="SAM" id="MobiDB-lite"/>
    </source>
</evidence>
<keyword evidence="3" id="KW-1185">Reference proteome</keyword>
<dbReference type="PROSITE" id="PS51257">
    <property type="entry name" value="PROKAR_LIPOPROTEIN"/>
    <property type="match status" value="1"/>
</dbReference>
<sequence length="130" mass="13197">MGMTGERRDAKRGGAIGRGLIVAGLAMAVLAGCSESPPQREDDTFANEVVEVLPTPAEPPPVVEKVTPPPKLPEPDANVADALPAEEPPSPDAQMLEDADASGLTSRVTRTEDAADGSGETAAPASDGTP</sequence>
<dbReference type="AlphaFoldDB" id="A0A558RDF1"/>
<feature type="compositionally biased region" description="Pro residues" evidence="1">
    <location>
        <begin position="56"/>
        <end position="72"/>
    </location>
</feature>
<feature type="region of interest" description="Disordered" evidence="1">
    <location>
        <begin position="51"/>
        <end position="130"/>
    </location>
</feature>
<proteinExistence type="predicted"/>
<organism evidence="2 3">
    <name type="scientific">Alterirhizorhabdus solaris</name>
    <dbReference type="NCBI Taxonomy" id="2529389"/>
    <lineage>
        <taxon>Bacteria</taxon>
        <taxon>Pseudomonadati</taxon>
        <taxon>Pseudomonadota</taxon>
        <taxon>Alphaproteobacteria</taxon>
        <taxon>Sphingomonadales</taxon>
        <taxon>Rhizorhabdaceae</taxon>
        <taxon>Alterirhizorhabdus</taxon>
    </lineage>
</organism>
<reference evidence="2 3" key="1">
    <citation type="submission" date="2019-07" db="EMBL/GenBank/DDBJ databases">
        <title>Sphingomonas solaris sp. nov., isolated from a solar panel from Boston, Massachusetts.</title>
        <authorList>
            <person name="Tanner K."/>
            <person name="Pascual J."/>
            <person name="Mancuso C."/>
            <person name="Pereto J."/>
            <person name="Khalil A."/>
            <person name="Vilanova C."/>
        </authorList>
    </citation>
    <scope>NUCLEOTIDE SEQUENCE [LARGE SCALE GENOMIC DNA]</scope>
    <source>
        <strain evidence="2 3">R4DWN</strain>
    </source>
</reference>
<comment type="caution">
    <text evidence="2">The sequence shown here is derived from an EMBL/GenBank/DDBJ whole genome shotgun (WGS) entry which is preliminary data.</text>
</comment>
<accession>A0A558RDF1</accession>
<evidence type="ECO:0000313" key="2">
    <source>
        <dbReference type="EMBL" id="TVV77252.1"/>
    </source>
</evidence>
<gene>
    <name evidence="2" type="ORF">FOY91_01580</name>
</gene>
<dbReference type="Proteomes" id="UP000318681">
    <property type="component" value="Unassembled WGS sequence"/>
</dbReference>
<dbReference type="EMBL" id="VNIM01000003">
    <property type="protein sequence ID" value="TVV77252.1"/>
    <property type="molecule type" value="Genomic_DNA"/>
</dbReference>
<protein>
    <submittedName>
        <fullName evidence="2">Uncharacterized protein</fullName>
    </submittedName>
</protein>
<evidence type="ECO:0000313" key="3">
    <source>
        <dbReference type="Proteomes" id="UP000318681"/>
    </source>
</evidence>